<dbReference type="SUPFAM" id="SSF52743">
    <property type="entry name" value="Subtilisin-like"/>
    <property type="match status" value="1"/>
</dbReference>
<evidence type="ECO:0000256" key="12">
    <source>
        <dbReference type="SAM" id="Phobius"/>
    </source>
</evidence>
<keyword evidence="13" id="KW-0732">Signal</keyword>
<keyword evidence="5 12" id="KW-0812">Transmembrane</keyword>
<evidence type="ECO:0000256" key="6">
    <source>
        <dbReference type="ARBA" id="ARBA00022801"/>
    </source>
</evidence>
<feature type="signal peptide" evidence="13">
    <location>
        <begin position="1"/>
        <end position="32"/>
    </location>
</feature>
<feature type="active site" description="Charge relay system" evidence="10">
    <location>
        <position position="258"/>
    </location>
</feature>
<organism evidence="15 16">
    <name type="scientific">Streptomyces blastmyceticus</name>
    <dbReference type="NCBI Taxonomy" id="68180"/>
    <lineage>
        <taxon>Bacteria</taxon>
        <taxon>Bacillati</taxon>
        <taxon>Actinomycetota</taxon>
        <taxon>Actinomycetes</taxon>
        <taxon>Kitasatosporales</taxon>
        <taxon>Streptomycetaceae</taxon>
        <taxon>Streptomyces</taxon>
    </lineage>
</organism>
<dbReference type="Proteomes" id="UP001500063">
    <property type="component" value="Unassembled WGS sequence"/>
</dbReference>
<evidence type="ECO:0000313" key="16">
    <source>
        <dbReference type="Proteomes" id="UP001500063"/>
    </source>
</evidence>
<dbReference type="Gene3D" id="3.40.50.200">
    <property type="entry name" value="Peptidase S8/S53 domain"/>
    <property type="match status" value="1"/>
</dbReference>
<name>A0ABN0WAW2_9ACTN</name>
<evidence type="ECO:0000256" key="8">
    <source>
        <dbReference type="ARBA" id="ARBA00022989"/>
    </source>
</evidence>
<dbReference type="GO" id="GO:0008233">
    <property type="term" value="F:peptidase activity"/>
    <property type="evidence" value="ECO:0007669"/>
    <property type="project" value="UniProtKB-KW"/>
</dbReference>
<proteinExistence type="inferred from homology"/>
<comment type="similarity">
    <text evidence="2 10">Belongs to the peptidase S8 family.</text>
</comment>
<evidence type="ECO:0000256" key="5">
    <source>
        <dbReference type="ARBA" id="ARBA00022692"/>
    </source>
</evidence>
<feature type="active site" description="Charge relay system" evidence="10">
    <location>
        <position position="65"/>
    </location>
</feature>
<comment type="subcellular location">
    <subcellularLocation>
        <location evidence="1">Cell membrane</location>
        <topology evidence="1">Single-pass membrane protein</topology>
    </subcellularLocation>
</comment>
<evidence type="ECO:0000256" key="4">
    <source>
        <dbReference type="ARBA" id="ARBA00022670"/>
    </source>
</evidence>
<keyword evidence="9 12" id="KW-0472">Membrane</keyword>
<evidence type="ECO:0000259" key="14">
    <source>
        <dbReference type="Pfam" id="PF00082"/>
    </source>
</evidence>
<dbReference type="InterPro" id="IPR050131">
    <property type="entry name" value="Peptidase_S8_subtilisin-like"/>
</dbReference>
<sequence length="385" mass="39010">MRSARTGCSGRTATAAAVFGMLIAASVSPASADTIRSRQWHLDAMHAEEMWETSKGTGITVAVIDTGVDANLPDLQGQVLEGENFSGNEGTARTDTDGHGTHMAALIAGTGKRGSEFGAYGLAPGAKILPVRVGGSNFRDDSLAMAKALRYAADSDARIINISRGSPGRNAEEEEAITYALSKGKLIFVAVGNTGDKSNAVEYPAAFPGVLGVAAVDQNGTAASWSQHGPQVALAAPGVGMVAACPGDSGVCRGDGTSAATAIASASAALIWSVHPTWTANQITRVLINTAGGPENGKKRTDLIGYGAVRPRIALKDPGDPGPADVSPLPGPESKSAAGKVQKQAAAPKDDDGLNATWIAVGIGAAALLGAAITTPILIARRRGI</sequence>
<evidence type="ECO:0000256" key="11">
    <source>
        <dbReference type="SAM" id="MobiDB-lite"/>
    </source>
</evidence>
<keyword evidence="6 10" id="KW-0378">Hydrolase</keyword>
<evidence type="ECO:0000256" key="13">
    <source>
        <dbReference type="SAM" id="SignalP"/>
    </source>
</evidence>
<evidence type="ECO:0000256" key="2">
    <source>
        <dbReference type="ARBA" id="ARBA00011073"/>
    </source>
</evidence>
<keyword evidence="8 12" id="KW-1133">Transmembrane helix</keyword>
<dbReference type="PROSITE" id="PS00136">
    <property type="entry name" value="SUBTILASE_ASP"/>
    <property type="match status" value="1"/>
</dbReference>
<dbReference type="PRINTS" id="PR00723">
    <property type="entry name" value="SUBTILISIN"/>
</dbReference>
<dbReference type="InterPro" id="IPR023827">
    <property type="entry name" value="Peptidase_S8_Asp-AS"/>
</dbReference>
<feature type="active site" description="Charge relay system" evidence="10">
    <location>
        <position position="99"/>
    </location>
</feature>
<dbReference type="PROSITE" id="PS51892">
    <property type="entry name" value="SUBTILASE"/>
    <property type="match status" value="1"/>
</dbReference>
<dbReference type="NCBIfam" id="TIGR03921">
    <property type="entry name" value="T7SS_mycosin"/>
    <property type="match status" value="1"/>
</dbReference>
<keyword evidence="16" id="KW-1185">Reference proteome</keyword>
<dbReference type="RefSeq" id="WP_344115362.1">
    <property type="nucleotide sequence ID" value="NZ_BAAABW010000001.1"/>
</dbReference>
<dbReference type="GO" id="GO:0006508">
    <property type="term" value="P:proteolysis"/>
    <property type="evidence" value="ECO:0007669"/>
    <property type="project" value="UniProtKB-KW"/>
</dbReference>
<reference evidence="15 16" key="1">
    <citation type="journal article" date="2019" name="Int. J. Syst. Evol. Microbiol.">
        <title>The Global Catalogue of Microorganisms (GCM) 10K type strain sequencing project: providing services to taxonomists for standard genome sequencing and annotation.</title>
        <authorList>
            <consortium name="The Broad Institute Genomics Platform"/>
            <consortium name="The Broad Institute Genome Sequencing Center for Infectious Disease"/>
            <person name="Wu L."/>
            <person name="Ma J."/>
        </authorList>
    </citation>
    <scope>NUCLEOTIDE SEQUENCE [LARGE SCALE GENOMIC DNA]</scope>
    <source>
        <strain evidence="15 16">JCM 4565</strain>
    </source>
</reference>
<evidence type="ECO:0000256" key="1">
    <source>
        <dbReference type="ARBA" id="ARBA00004162"/>
    </source>
</evidence>
<evidence type="ECO:0000256" key="3">
    <source>
        <dbReference type="ARBA" id="ARBA00022475"/>
    </source>
</evidence>
<evidence type="ECO:0000313" key="15">
    <source>
        <dbReference type="EMBL" id="GAA0331257.1"/>
    </source>
</evidence>
<dbReference type="InterPro" id="IPR015500">
    <property type="entry name" value="Peptidase_S8_subtilisin-rel"/>
</dbReference>
<feature type="domain" description="Peptidase S8/S53" evidence="14">
    <location>
        <begin position="56"/>
        <end position="307"/>
    </location>
</feature>
<dbReference type="EMBL" id="BAAABW010000001">
    <property type="protein sequence ID" value="GAA0331257.1"/>
    <property type="molecule type" value="Genomic_DNA"/>
</dbReference>
<evidence type="ECO:0000256" key="9">
    <source>
        <dbReference type="ARBA" id="ARBA00023136"/>
    </source>
</evidence>
<evidence type="ECO:0000256" key="10">
    <source>
        <dbReference type="PROSITE-ProRule" id="PRU01240"/>
    </source>
</evidence>
<keyword evidence="3" id="KW-1003">Cell membrane</keyword>
<dbReference type="InterPro" id="IPR023834">
    <property type="entry name" value="T7SS_pept_S8A_mycosin"/>
</dbReference>
<evidence type="ECO:0000256" key="7">
    <source>
        <dbReference type="ARBA" id="ARBA00022825"/>
    </source>
</evidence>
<gene>
    <name evidence="15" type="primary">mycP_1</name>
    <name evidence="15" type="ORF">GCM10010319_04040</name>
</gene>
<protein>
    <submittedName>
        <fullName evidence="15">Type VII secretion-associated serine protease mycosin</fullName>
    </submittedName>
</protein>
<dbReference type="InterPro" id="IPR000209">
    <property type="entry name" value="Peptidase_S8/S53_dom"/>
</dbReference>
<dbReference type="PANTHER" id="PTHR43806:SF11">
    <property type="entry name" value="CEREVISIN-RELATED"/>
    <property type="match status" value="1"/>
</dbReference>
<dbReference type="PANTHER" id="PTHR43806">
    <property type="entry name" value="PEPTIDASE S8"/>
    <property type="match status" value="1"/>
</dbReference>
<feature type="chain" id="PRO_5045783170" evidence="13">
    <location>
        <begin position="33"/>
        <end position="385"/>
    </location>
</feature>
<dbReference type="Pfam" id="PF00082">
    <property type="entry name" value="Peptidase_S8"/>
    <property type="match status" value="1"/>
</dbReference>
<keyword evidence="4 10" id="KW-0645">Protease</keyword>
<accession>A0ABN0WAW2</accession>
<dbReference type="InterPro" id="IPR036852">
    <property type="entry name" value="Peptidase_S8/S53_dom_sf"/>
</dbReference>
<feature type="transmembrane region" description="Helical" evidence="12">
    <location>
        <begin position="358"/>
        <end position="380"/>
    </location>
</feature>
<comment type="caution">
    <text evidence="15">The sequence shown here is derived from an EMBL/GenBank/DDBJ whole genome shotgun (WGS) entry which is preliminary data.</text>
</comment>
<keyword evidence="7 10" id="KW-0720">Serine protease</keyword>
<feature type="region of interest" description="Disordered" evidence="11">
    <location>
        <begin position="313"/>
        <end position="349"/>
    </location>
</feature>